<dbReference type="STRING" id="52442.SAMN05421880_1238"/>
<dbReference type="Pfam" id="PF13411">
    <property type="entry name" value="MerR_1"/>
    <property type="match status" value="1"/>
</dbReference>
<dbReference type="GO" id="GO:0003700">
    <property type="term" value="F:DNA-binding transcription factor activity"/>
    <property type="evidence" value="ECO:0007669"/>
    <property type="project" value="InterPro"/>
</dbReference>
<reference evidence="4" key="2">
    <citation type="submission" date="2021-02" db="EMBL/GenBank/DDBJ databases">
        <authorList>
            <person name="Han P."/>
        </authorList>
    </citation>
    <scope>NUCLEOTIDE SEQUENCE</scope>
    <source>
        <strain evidence="4">Nitrosomonas nitrosa 18-3D</strain>
    </source>
</reference>
<dbReference type="GO" id="GO:0003677">
    <property type="term" value="F:DNA binding"/>
    <property type="evidence" value="ECO:0007669"/>
    <property type="project" value="UniProtKB-KW"/>
</dbReference>
<dbReference type="Proteomes" id="UP000601736">
    <property type="component" value="Unassembled WGS sequence"/>
</dbReference>
<dbReference type="InterPro" id="IPR047057">
    <property type="entry name" value="MerR_fam"/>
</dbReference>
<dbReference type="SUPFAM" id="SSF46955">
    <property type="entry name" value="Putative DNA-binding domain"/>
    <property type="match status" value="1"/>
</dbReference>
<accession>A0A1I4S8B6</accession>
<organism evidence="5 6">
    <name type="scientific">Nitrosomonas nitrosa</name>
    <dbReference type="NCBI Taxonomy" id="52442"/>
    <lineage>
        <taxon>Bacteria</taxon>
        <taxon>Pseudomonadati</taxon>
        <taxon>Pseudomonadota</taxon>
        <taxon>Betaproteobacteria</taxon>
        <taxon>Nitrosomonadales</taxon>
        <taxon>Nitrosomonadaceae</taxon>
        <taxon>Nitrosomonas</taxon>
    </lineage>
</organism>
<evidence type="ECO:0000313" key="4">
    <source>
        <dbReference type="EMBL" id="CAE6491169.1"/>
    </source>
</evidence>
<feature type="domain" description="HTH merR-type" evidence="3">
    <location>
        <begin position="19"/>
        <end position="88"/>
    </location>
</feature>
<dbReference type="PANTHER" id="PTHR30204">
    <property type="entry name" value="REDOX-CYCLING DRUG-SENSING TRANSCRIPTIONAL ACTIVATOR SOXR"/>
    <property type="match status" value="1"/>
</dbReference>
<protein>
    <submittedName>
        <fullName evidence="4">HTH-type transcriptional regulator GlnR</fullName>
    </submittedName>
    <submittedName>
        <fullName evidence="5">MerR family transcriptional regulator, heat shock protein HspR</fullName>
    </submittedName>
</protein>
<sequence length="133" mass="15228">MSLSKITAHMVKIDPDMPLYSIGVVEDILGIPQRILRTYEEKGVIRPSRSDTNRRLYSQTDLSKIQYVHYLTHIKKVNLSGVKEIFDLLGKIPAEAREIILAESEQEIQALSEEKKKILHEGAEDIEKEILTK</sequence>
<dbReference type="AlphaFoldDB" id="A0A1I4S8B6"/>
<dbReference type="InterPro" id="IPR000551">
    <property type="entry name" value="MerR-type_HTH_dom"/>
</dbReference>
<dbReference type="EMBL" id="CAJNAP010000003">
    <property type="protein sequence ID" value="CAE6491169.1"/>
    <property type="molecule type" value="Genomic_DNA"/>
</dbReference>
<keyword evidence="5" id="KW-0346">Stress response</keyword>
<gene>
    <name evidence="4" type="primary">glnR</name>
    <name evidence="4" type="ORF">NMYAN_110051</name>
    <name evidence="5" type="ORF">SAMN05421880_1238</name>
</gene>
<evidence type="ECO:0000259" key="3">
    <source>
        <dbReference type="PROSITE" id="PS50937"/>
    </source>
</evidence>
<evidence type="ECO:0000256" key="2">
    <source>
        <dbReference type="SAM" id="Coils"/>
    </source>
</evidence>
<evidence type="ECO:0000313" key="6">
    <source>
        <dbReference type="Proteomes" id="UP000199561"/>
    </source>
</evidence>
<name>A0A1I4S8B6_9PROT</name>
<dbReference type="InterPro" id="IPR009061">
    <property type="entry name" value="DNA-bd_dom_put_sf"/>
</dbReference>
<dbReference type="SMART" id="SM00422">
    <property type="entry name" value="HTH_MERR"/>
    <property type="match status" value="1"/>
</dbReference>
<dbReference type="Proteomes" id="UP000199561">
    <property type="component" value="Unassembled WGS sequence"/>
</dbReference>
<evidence type="ECO:0000313" key="5">
    <source>
        <dbReference type="EMBL" id="SFM60503.1"/>
    </source>
</evidence>
<keyword evidence="6" id="KW-1185">Reference proteome</keyword>
<dbReference type="RefSeq" id="WP_143068232.1">
    <property type="nucleotide sequence ID" value="NZ_CAJNAP010000003.1"/>
</dbReference>
<feature type="coiled-coil region" evidence="2">
    <location>
        <begin position="94"/>
        <end position="121"/>
    </location>
</feature>
<keyword evidence="1" id="KW-0238">DNA-binding</keyword>
<reference evidence="5 6" key="1">
    <citation type="submission" date="2016-10" db="EMBL/GenBank/DDBJ databases">
        <authorList>
            <person name="de Groot N.N."/>
        </authorList>
    </citation>
    <scope>NUCLEOTIDE SEQUENCE [LARGE SCALE GENOMIC DNA]</scope>
    <source>
        <strain evidence="5 6">Nm146</strain>
    </source>
</reference>
<keyword evidence="2" id="KW-0175">Coiled coil</keyword>
<evidence type="ECO:0000256" key="1">
    <source>
        <dbReference type="ARBA" id="ARBA00023125"/>
    </source>
</evidence>
<proteinExistence type="predicted"/>
<dbReference type="PROSITE" id="PS50937">
    <property type="entry name" value="HTH_MERR_2"/>
    <property type="match status" value="1"/>
</dbReference>
<dbReference type="EMBL" id="FOUF01000023">
    <property type="protein sequence ID" value="SFM60503.1"/>
    <property type="molecule type" value="Genomic_DNA"/>
</dbReference>
<dbReference type="Gene3D" id="1.10.1660.10">
    <property type="match status" value="1"/>
</dbReference>
<dbReference type="PANTHER" id="PTHR30204:SF58">
    <property type="entry name" value="HTH-TYPE TRANSCRIPTIONAL REGULATOR YFMP"/>
    <property type="match status" value="1"/>
</dbReference>